<dbReference type="SUPFAM" id="SSF53335">
    <property type="entry name" value="S-adenosyl-L-methionine-dependent methyltransferases"/>
    <property type="match status" value="1"/>
</dbReference>
<keyword evidence="5" id="KW-1185">Reference proteome</keyword>
<dbReference type="RefSeq" id="WP_380803203.1">
    <property type="nucleotide sequence ID" value="NZ_JBHSFZ010000008.1"/>
</dbReference>
<name>A0ABV9F080_9SPHN</name>
<organism evidence="4 5">
    <name type="scientific">Sphingobium tyrosinilyticum</name>
    <dbReference type="NCBI Taxonomy" id="2715436"/>
    <lineage>
        <taxon>Bacteria</taxon>
        <taxon>Pseudomonadati</taxon>
        <taxon>Pseudomonadota</taxon>
        <taxon>Alphaproteobacteria</taxon>
        <taxon>Sphingomonadales</taxon>
        <taxon>Sphingomonadaceae</taxon>
        <taxon>Sphingobium</taxon>
    </lineage>
</organism>
<evidence type="ECO:0000256" key="1">
    <source>
        <dbReference type="ARBA" id="ARBA00022603"/>
    </source>
</evidence>
<dbReference type="PIRSF" id="PIRSF000398">
    <property type="entry name" value="M_m6A_EcoRV"/>
    <property type="match status" value="1"/>
</dbReference>
<reference evidence="5" key="1">
    <citation type="journal article" date="2019" name="Int. J. Syst. Evol. Microbiol.">
        <title>The Global Catalogue of Microorganisms (GCM) 10K type strain sequencing project: providing services to taxonomists for standard genome sequencing and annotation.</title>
        <authorList>
            <consortium name="The Broad Institute Genomics Platform"/>
            <consortium name="The Broad Institute Genome Sequencing Center for Infectious Disease"/>
            <person name="Wu L."/>
            <person name="Ma J."/>
        </authorList>
    </citation>
    <scope>NUCLEOTIDE SEQUENCE [LARGE SCALE GENOMIC DNA]</scope>
    <source>
        <strain evidence="5">NBRC 103632</strain>
    </source>
</reference>
<dbReference type="PANTHER" id="PTHR30481:SF2">
    <property type="entry name" value="SITE-SPECIFIC DNA-METHYLTRANSFERASE (ADENINE-SPECIFIC)"/>
    <property type="match status" value="1"/>
</dbReference>
<dbReference type="Gene3D" id="3.40.50.150">
    <property type="entry name" value="Vaccinia Virus protein VP39"/>
    <property type="match status" value="2"/>
</dbReference>
<gene>
    <name evidence="4" type="ORF">ACFO3E_06080</name>
</gene>
<dbReference type="GO" id="GO:0008168">
    <property type="term" value="F:methyltransferase activity"/>
    <property type="evidence" value="ECO:0007669"/>
    <property type="project" value="UniProtKB-KW"/>
</dbReference>
<evidence type="ECO:0000313" key="5">
    <source>
        <dbReference type="Proteomes" id="UP001595957"/>
    </source>
</evidence>
<dbReference type="GO" id="GO:0032259">
    <property type="term" value="P:methylation"/>
    <property type="evidence" value="ECO:0007669"/>
    <property type="project" value="UniProtKB-KW"/>
</dbReference>
<evidence type="ECO:0000256" key="2">
    <source>
        <dbReference type="ARBA" id="ARBA00022679"/>
    </source>
</evidence>
<dbReference type="Proteomes" id="UP001595957">
    <property type="component" value="Unassembled WGS sequence"/>
</dbReference>
<dbReference type="PANTHER" id="PTHR30481">
    <property type="entry name" value="DNA ADENINE METHYLASE"/>
    <property type="match status" value="1"/>
</dbReference>
<dbReference type="PRINTS" id="PR00505">
    <property type="entry name" value="D12N6MTFRASE"/>
</dbReference>
<keyword evidence="2" id="KW-0808">Transferase</keyword>
<dbReference type="Pfam" id="PF02086">
    <property type="entry name" value="MethyltransfD12"/>
    <property type="match status" value="1"/>
</dbReference>
<dbReference type="InterPro" id="IPR012263">
    <property type="entry name" value="M_m6A_EcoRV"/>
</dbReference>
<dbReference type="InterPro" id="IPR012327">
    <property type="entry name" value="MeTrfase_D12"/>
</dbReference>
<accession>A0ABV9F080</accession>
<proteinExistence type="predicted"/>
<keyword evidence="3" id="KW-0949">S-adenosyl-L-methionine</keyword>
<dbReference type="EMBL" id="JBHSFZ010000008">
    <property type="protein sequence ID" value="MFC4593759.1"/>
    <property type="molecule type" value="Genomic_DNA"/>
</dbReference>
<keyword evidence="1 4" id="KW-0489">Methyltransferase</keyword>
<protein>
    <submittedName>
        <fullName evidence="4">DNA adenine methylase</fullName>
    </submittedName>
</protein>
<evidence type="ECO:0000256" key="3">
    <source>
        <dbReference type="ARBA" id="ARBA00022691"/>
    </source>
</evidence>
<comment type="caution">
    <text evidence="4">The sequence shown here is derived from an EMBL/GenBank/DDBJ whole genome shotgun (WGS) entry which is preliminary data.</text>
</comment>
<dbReference type="InterPro" id="IPR029063">
    <property type="entry name" value="SAM-dependent_MTases_sf"/>
</dbReference>
<sequence length="292" mass="33191">MRTASPLRYPGGKSCMMDLTSTIMRLNGLERGHYAEPFAGGCGLALSLLYSGLVAEIHINDLDPAIWSFWHSVLNDTEALIAKARETPVTIDEWMRQRDINRDADAGNPLDLGFSAFFLNRTNRSGIIKGGGVIGGLDQTGNYKIDCRFNVDDLVKRMRRVARYQDRIHLTNQDAVEFLRDCSNLPKNSLLFIDPPYFKKGPGLYTSFYKPEDHAILADNVLDLKSPWVVTYDDVSQIRDLYRDRRQFCFDINYSLQEKRTGTELLIASKGLRMPDSARDRQVNRPQYRAAA</sequence>
<evidence type="ECO:0000313" key="4">
    <source>
        <dbReference type="EMBL" id="MFC4593759.1"/>
    </source>
</evidence>